<comment type="caution">
    <text evidence="2">The sequence shown here is derived from an EMBL/GenBank/DDBJ whole genome shotgun (WGS) entry which is preliminary data.</text>
</comment>
<dbReference type="InterPro" id="IPR041581">
    <property type="entry name" value="Glyoxalase_6"/>
</dbReference>
<dbReference type="Pfam" id="PF18029">
    <property type="entry name" value="Glyoxalase_6"/>
    <property type="match status" value="1"/>
</dbReference>
<dbReference type="RefSeq" id="WP_203851022.1">
    <property type="nucleotide sequence ID" value="NZ_BAAAVW010000001.1"/>
</dbReference>
<name>A0A919PVJ3_9ACTN</name>
<feature type="domain" description="VOC" evidence="1">
    <location>
        <begin position="6"/>
        <end position="124"/>
    </location>
</feature>
<dbReference type="PANTHER" id="PTHR35908">
    <property type="entry name" value="HYPOTHETICAL FUSION PROTEIN"/>
    <property type="match status" value="1"/>
</dbReference>
<dbReference type="InterPro" id="IPR029068">
    <property type="entry name" value="Glyas_Bleomycin-R_OHBP_Dase"/>
</dbReference>
<dbReference type="InterPro" id="IPR037523">
    <property type="entry name" value="VOC_core"/>
</dbReference>
<dbReference type="PANTHER" id="PTHR35908:SF1">
    <property type="entry name" value="CONSERVED PROTEIN"/>
    <property type="match status" value="1"/>
</dbReference>
<organism evidence="2 3">
    <name type="scientific">Dactylosporangium siamense</name>
    <dbReference type="NCBI Taxonomy" id="685454"/>
    <lineage>
        <taxon>Bacteria</taxon>
        <taxon>Bacillati</taxon>
        <taxon>Actinomycetota</taxon>
        <taxon>Actinomycetes</taxon>
        <taxon>Micromonosporales</taxon>
        <taxon>Micromonosporaceae</taxon>
        <taxon>Dactylosporangium</taxon>
    </lineage>
</organism>
<evidence type="ECO:0000313" key="2">
    <source>
        <dbReference type="EMBL" id="GIG49343.1"/>
    </source>
</evidence>
<reference evidence="2" key="1">
    <citation type="submission" date="2021-01" db="EMBL/GenBank/DDBJ databases">
        <title>Whole genome shotgun sequence of Dactylosporangium siamense NBRC 106093.</title>
        <authorList>
            <person name="Komaki H."/>
            <person name="Tamura T."/>
        </authorList>
    </citation>
    <scope>NUCLEOTIDE SEQUENCE</scope>
    <source>
        <strain evidence="2">NBRC 106093</strain>
    </source>
</reference>
<gene>
    <name evidence="2" type="ORF">Dsi01nite_073840</name>
</gene>
<accession>A0A919PVJ3</accession>
<evidence type="ECO:0000259" key="1">
    <source>
        <dbReference type="PROSITE" id="PS51819"/>
    </source>
</evidence>
<dbReference type="AlphaFoldDB" id="A0A919PVJ3"/>
<dbReference type="Proteomes" id="UP000660611">
    <property type="component" value="Unassembled WGS sequence"/>
</dbReference>
<keyword evidence="3" id="KW-1185">Reference proteome</keyword>
<dbReference type="Gene3D" id="3.10.180.10">
    <property type="entry name" value="2,3-Dihydroxybiphenyl 1,2-Dioxygenase, domain 1"/>
    <property type="match status" value="1"/>
</dbReference>
<dbReference type="PROSITE" id="PS51819">
    <property type="entry name" value="VOC"/>
    <property type="match status" value="1"/>
</dbReference>
<dbReference type="SUPFAM" id="SSF54593">
    <property type="entry name" value="Glyoxalase/Bleomycin resistance protein/Dihydroxybiphenyl dioxygenase"/>
    <property type="match status" value="1"/>
</dbReference>
<protein>
    <submittedName>
        <fullName evidence="2">Glyoxalase</fullName>
    </submittedName>
</protein>
<sequence>MSGFATLIMVNIDCAEPPVLATFYSEVLGWDVTHTQAEYAMISDGTTSIGFGQIEGYTAPTWPDPVDAAPVPKQFHLDFYVDDLADAEERALKLGATRPDFQPAPDRYLVLLDPAGHPFCACLRS</sequence>
<proteinExistence type="predicted"/>
<evidence type="ECO:0000313" key="3">
    <source>
        <dbReference type="Proteomes" id="UP000660611"/>
    </source>
</evidence>
<dbReference type="EMBL" id="BONQ01000117">
    <property type="protein sequence ID" value="GIG49343.1"/>
    <property type="molecule type" value="Genomic_DNA"/>
</dbReference>